<keyword evidence="4" id="KW-1185">Reference proteome</keyword>
<protein>
    <recommendedName>
        <fullName evidence="2">DUF1935 domain-containing protein</fullName>
    </recommendedName>
</protein>
<dbReference type="PANTHER" id="PTHR47047:SF8">
    <property type="entry name" value="CYSTEINE PEPTIDASE, PUTATIVE-RELATED"/>
    <property type="match status" value="1"/>
</dbReference>
<dbReference type="GeneID" id="40317484"/>
<dbReference type="OrthoDB" id="240964at2759"/>
<feature type="domain" description="DUF1935" evidence="2">
    <location>
        <begin position="128"/>
        <end position="226"/>
    </location>
</feature>
<dbReference type="InterPro" id="IPR036310">
    <property type="entry name" value="Smp-1-like_sf"/>
</dbReference>
<dbReference type="AlphaFoldDB" id="A0A3R7NLH7"/>
<organism evidence="3 4">
    <name type="scientific">Trypanosoma conorhini</name>
    <dbReference type="NCBI Taxonomy" id="83891"/>
    <lineage>
        <taxon>Eukaryota</taxon>
        <taxon>Discoba</taxon>
        <taxon>Euglenozoa</taxon>
        <taxon>Kinetoplastea</taxon>
        <taxon>Metakinetoplastina</taxon>
        <taxon>Trypanosomatida</taxon>
        <taxon>Trypanosomatidae</taxon>
        <taxon>Trypanosoma</taxon>
    </lineage>
</organism>
<feature type="region of interest" description="Disordered" evidence="1">
    <location>
        <begin position="50"/>
        <end position="97"/>
    </location>
</feature>
<reference evidence="3 4" key="1">
    <citation type="journal article" date="2018" name="BMC Genomics">
        <title>Genomic comparison of Trypanosoma conorhini and Trypanosoma rangeli to Trypanosoma cruzi strains of high and low virulence.</title>
        <authorList>
            <person name="Bradwell K.R."/>
            <person name="Koparde V.N."/>
            <person name="Matveyev A.V."/>
            <person name="Serrano M.G."/>
            <person name="Alves J.M."/>
            <person name="Parikh H."/>
            <person name="Huang B."/>
            <person name="Lee V."/>
            <person name="Espinosa-Alvarez O."/>
            <person name="Ortiz P.A."/>
            <person name="Costa-Martins A.G."/>
            <person name="Teixeira M.M."/>
            <person name="Buck G.A."/>
        </authorList>
    </citation>
    <scope>NUCLEOTIDE SEQUENCE [LARGE SCALE GENOMIC DNA]</scope>
    <source>
        <strain evidence="3 4">025E</strain>
    </source>
</reference>
<dbReference type="Proteomes" id="UP000284403">
    <property type="component" value="Unassembled WGS sequence"/>
</dbReference>
<dbReference type="Gene3D" id="2.60.40.1180">
    <property type="entry name" value="Golgi alpha-mannosidase II"/>
    <property type="match status" value="1"/>
</dbReference>
<comment type="caution">
    <text evidence="3">The sequence shown here is derived from an EMBL/GenBank/DDBJ whole genome shotgun (WGS) entry which is preliminary data.</text>
</comment>
<dbReference type="PANTHER" id="PTHR47047">
    <property type="entry name" value="PUTATIVE-RELATED-RELATED"/>
    <property type="match status" value="1"/>
</dbReference>
<feature type="compositionally biased region" description="Polar residues" evidence="1">
    <location>
        <begin position="83"/>
        <end position="93"/>
    </location>
</feature>
<dbReference type="InterPro" id="IPR015232">
    <property type="entry name" value="DUF1935"/>
</dbReference>
<evidence type="ECO:0000313" key="3">
    <source>
        <dbReference type="EMBL" id="RNF20128.1"/>
    </source>
</evidence>
<dbReference type="SUPFAM" id="SSF101601">
    <property type="entry name" value="Smp-1-like"/>
    <property type="match status" value="1"/>
</dbReference>
<proteinExistence type="predicted"/>
<dbReference type="InterPro" id="IPR013780">
    <property type="entry name" value="Glyco_hydro_b"/>
</dbReference>
<dbReference type="Pfam" id="PF09149">
    <property type="entry name" value="DUF1935"/>
    <property type="match status" value="1"/>
</dbReference>
<accession>A0A3R7NLH7</accession>
<evidence type="ECO:0000313" key="4">
    <source>
        <dbReference type="Proteomes" id="UP000284403"/>
    </source>
</evidence>
<dbReference type="RefSeq" id="XP_029229092.1">
    <property type="nucleotide sequence ID" value="XM_029370790.1"/>
</dbReference>
<dbReference type="EMBL" id="MKKU01000187">
    <property type="protein sequence ID" value="RNF20128.1"/>
    <property type="molecule type" value="Genomic_DNA"/>
</dbReference>
<sequence>MQSWGGSGHVTRQVGGALQPASLGAAPAKRDAGVGKAALHAEQIVWPSAPRKGAAAATHPDGCGGKAPTWGDGKDDNDGGGLSTCNESPYSRRQGSRAGCALPVGRAGAVAATAPGPPAFTGPGPAESVQYDKLFRCFAAGNGLLFRLVDERHHTWAYYNDTASYTMHITVTFGRESSVEPLGVARRTVTDAASGRRRIDLLLPPGRTELFMRGEYNGFSSHYEVVPRHMALTLERNLNGGWEETGGKTM</sequence>
<name>A0A3R7NLH7_9TRYP</name>
<evidence type="ECO:0000256" key="1">
    <source>
        <dbReference type="SAM" id="MobiDB-lite"/>
    </source>
</evidence>
<evidence type="ECO:0000259" key="2">
    <source>
        <dbReference type="Pfam" id="PF09149"/>
    </source>
</evidence>
<gene>
    <name evidence="3" type="ORF">Tco025E_03873</name>
</gene>